<gene>
    <name evidence="1" type="ORF">QJ522_17835</name>
</gene>
<reference evidence="1" key="1">
    <citation type="submission" date="2023-05" db="EMBL/GenBank/DDBJ databases">
        <title>Anaerotaeda fermentans gen. nov., sp. nov., a novel anaerobic planctomycete of the new family within the order Sedimentisphaerales isolated from Taman Peninsula, Russia.</title>
        <authorList>
            <person name="Khomyakova M.A."/>
            <person name="Merkel A.Y."/>
            <person name="Slobodkin A.I."/>
        </authorList>
    </citation>
    <scope>NUCLEOTIDE SEQUENCE</scope>
    <source>
        <strain evidence="1">M17dextr</strain>
    </source>
</reference>
<protein>
    <submittedName>
        <fullName evidence="1">Uncharacterized protein</fullName>
    </submittedName>
</protein>
<organism evidence="1 2">
    <name type="scientific">Anaerobaca lacustris</name>
    <dbReference type="NCBI Taxonomy" id="3044600"/>
    <lineage>
        <taxon>Bacteria</taxon>
        <taxon>Pseudomonadati</taxon>
        <taxon>Planctomycetota</taxon>
        <taxon>Phycisphaerae</taxon>
        <taxon>Sedimentisphaerales</taxon>
        <taxon>Anaerobacaceae</taxon>
        <taxon>Anaerobaca</taxon>
    </lineage>
</organism>
<comment type="caution">
    <text evidence="1">The sequence shown here is derived from an EMBL/GenBank/DDBJ whole genome shotgun (WGS) entry which is preliminary data.</text>
</comment>
<proteinExistence type="predicted"/>
<evidence type="ECO:0000313" key="1">
    <source>
        <dbReference type="EMBL" id="MDI6450926.1"/>
    </source>
</evidence>
<dbReference type="Proteomes" id="UP001431776">
    <property type="component" value="Unassembled WGS sequence"/>
</dbReference>
<dbReference type="RefSeq" id="WP_349246333.1">
    <property type="nucleotide sequence ID" value="NZ_JASCXX010000026.1"/>
</dbReference>
<sequence>MKLELSHNGDVGAAVMLPPEAVQELGRWLLRTLGQDEHGFPVDLSGILERISKAKKTNPILQRGDKTRIREAIRALRT</sequence>
<evidence type="ECO:0000313" key="2">
    <source>
        <dbReference type="Proteomes" id="UP001431776"/>
    </source>
</evidence>
<dbReference type="AlphaFoldDB" id="A0AAW6U4B7"/>
<name>A0AAW6U4B7_9BACT</name>
<dbReference type="EMBL" id="JASCXX010000026">
    <property type="protein sequence ID" value="MDI6450926.1"/>
    <property type="molecule type" value="Genomic_DNA"/>
</dbReference>
<keyword evidence="2" id="KW-1185">Reference proteome</keyword>
<accession>A0AAW6U4B7</accession>